<evidence type="ECO:0000313" key="2">
    <source>
        <dbReference type="EMBL" id="EAY25984.1"/>
    </source>
</evidence>
<feature type="signal peptide" evidence="1">
    <location>
        <begin position="1"/>
        <end position="33"/>
    </location>
</feature>
<dbReference type="Proteomes" id="UP000004095">
    <property type="component" value="Unassembled WGS sequence"/>
</dbReference>
<dbReference type="AlphaFoldDB" id="A1ZUG5"/>
<reference evidence="2 3" key="1">
    <citation type="submission" date="2007-01" db="EMBL/GenBank/DDBJ databases">
        <authorList>
            <person name="Haygood M."/>
            <person name="Podell S."/>
            <person name="Anderson C."/>
            <person name="Hopkinson B."/>
            <person name="Roe K."/>
            <person name="Barbeau K."/>
            <person name="Gaasterland T."/>
            <person name="Ferriera S."/>
            <person name="Johnson J."/>
            <person name="Kravitz S."/>
            <person name="Beeson K."/>
            <person name="Sutton G."/>
            <person name="Rogers Y.-H."/>
            <person name="Friedman R."/>
            <person name="Frazier M."/>
            <person name="Venter J.C."/>
        </authorList>
    </citation>
    <scope>NUCLEOTIDE SEQUENCE [LARGE SCALE GENOMIC DNA]</scope>
    <source>
        <strain evidence="2 3">ATCC 23134</strain>
    </source>
</reference>
<dbReference type="InterPro" id="IPR036680">
    <property type="entry name" value="SPOR-like_sf"/>
</dbReference>
<keyword evidence="1" id="KW-0732">Signal</keyword>
<comment type="caution">
    <text evidence="2">The sequence shown here is derived from an EMBL/GenBank/DDBJ whole genome shotgun (WGS) entry which is preliminary data.</text>
</comment>
<protein>
    <recommendedName>
        <fullName evidence="4">SPOR domain-containing protein</fullName>
    </recommendedName>
</protein>
<keyword evidence="3" id="KW-1185">Reference proteome</keyword>
<proteinExistence type="predicted"/>
<feature type="chain" id="PRO_5002641672" description="SPOR domain-containing protein" evidence="1">
    <location>
        <begin position="34"/>
        <end position="210"/>
    </location>
</feature>
<dbReference type="EMBL" id="AAWS01000040">
    <property type="protein sequence ID" value="EAY25984.1"/>
    <property type="molecule type" value="Genomic_DNA"/>
</dbReference>
<sequence>MLTQTNTYYFMKTKTITTIICLLCLANTALLKAQSIQESEYDYIYQIEVALVSNQKPVKSYWKNYKNLQDLGEFFTYIISQETPELPTKHRILLGRYVGKSTADRILAEVKKRGYKDARIWSDGGFQLGHSTGKDVKYGLQMGAFKSLNQVNVQQYLKYDKDTILYIQYKGGAYKVFMGLYAPYSLASVKTEMVPWYRQKGMKVFVQKFR</sequence>
<dbReference type="GO" id="GO:0042834">
    <property type="term" value="F:peptidoglycan binding"/>
    <property type="evidence" value="ECO:0007669"/>
    <property type="project" value="InterPro"/>
</dbReference>
<name>A1ZUG5_MICM2</name>
<accession>A1ZUG5</accession>
<evidence type="ECO:0000256" key="1">
    <source>
        <dbReference type="SAM" id="SignalP"/>
    </source>
</evidence>
<evidence type="ECO:0000313" key="3">
    <source>
        <dbReference type="Proteomes" id="UP000004095"/>
    </source>
</evidence>
<evidence type="ECO:0008006" key="4">
    <source>
        <dbReference type="Google" id="ProtNLM"/>
    </source>
</evidence>
<gene>
    <name evidence="2" type="ORF">M23134_07133</name>
</gene>
<organism evidence="2 3">
    <name type="scientific">Microscilla marina ATCC 23134</name>
    <dbReference type="NCBI Taxonomy" id="313606"/>
    <lineage>
        <taxon>Bacteria</taxon>
        <taxon>Pseudomonadati</taxon>
        <taxon>Bacteroidota</taxon>
        <taxon>Cytophagia</taxon>
        <taxon>Cytophagales</taxon>
        <taxon>Microscillaceae</taxon>
        <taxon>Microscilla</taxon>
    </lineage>
</organism>
<dbReference type="SUPFAM" id="SSF110997">
    <property type="entry name" value="Sporulation related repeat"/>
    <property type="match status" value="1"/>
</dbReference>